<dbReference type="InterPro" id="IPR036388">
    <property type="entry name" value="WH-like_DNA-bd_sf"/>
</dbReference>
<proteinExistence type="inferred from homology"/>
<keyword evidence="2" id="KW-0805">Transcription regulation</keyword>
<evidence type="ECO:0000256" key="1">
    <source>
        <dbReference type="ARBA" id="ARBA00009437"/>
    </source>
</evidence>
<dbReference type="InterPro" id="IPR005119">
    <property type="entry name" value="LysR_subst-bd"/>
</dbReference>
<keyword evidence="7" id="KW-1185">Reference proteome</keyword>
<dbReference type="Proteomes" id="UP000824366">
    <property type="component" value="Chromosome"/>
</dbReference>
<dbReference type="Gene3D" id="1.10.10.10">
    <property type="entry name" value="Winged helix-like DNA-binding domain superfamily/Winged helix DNA-binding domain"/>
    <property type="match status" value="1"/>
</dbReference>
<dbReference type="CDD" id="cd08472">
    <property type="entry name" value="PBP2_CrgA_like_3"/>
    <property type="match status" value="1"/>
</dbReference>
<dbReference type="SUPFAM" id="SSF46785">
    <property type="entry name" value="Winged helix' DNA-binding domain"/>
    <property type="match status" value="1"/>
</dbReference>
<keyword evidence="4" id="KW-0804">Transcription</keyword>
<name>A0ABM7MIZ5_9BURK</name>
<evidence type="ECO:0000313" key="6">
    <source>
        <dbReference type="EMBL" id="BCO26221.1"/>
    </source>
</evidence>
<reference evidence="6 7" key="1">
    <citation type="journal article" date="2021" name="Microbiol. Spectr.">
        <title>A Single Bacterium Capable of Oxidation and Reduction of Iron at Circumneutral pH.</title>
        <authorList>
            <person name="Kato S."/>
            <person name="Ohkuma M."/>
        </authorList>
    </citation>
    <scope>NUCLEOTIDE SEQUENCE [LARGE SCALE GENOMIC DNA]</scope>
    <source>
        <strain evidence="6 7">MIZ03</strain>
    </source>
</reference>
<dbReference type="InterPro" id="IPR036390">
    <property type="entry name" value="WH_DNA-bd_sf"/>
</dbReference>
<dbReference type="SUPFAM" id="SSF53850">
    <property type="entry name" value="Periplasmic binding protein-like II"/>
    <property type="match status" value="1"/>
</dbReference>
<evidence type="ECO:0000256" key="3">
    <source>
        <dbReference type="ARBA" id="ARBA00023125"/>
    </source>
</evidence>
<accession>A0ABM7MIZ5</accession>
<dbReference type="Pfam" id="PF03466">
    <property type="entry name" value="LysR_substrate"/>
    <property type="match status" value="1"/>
</dbReference>
<dbReference type="PROSITE" id="PS50931">
    <property type="entry name" value="HTH_LYSR"/>
    <property type="match status" value="1"/>
</dbReference>
<dbReference type="EMBL" id="AP024238">
    <property type="protein sequence ID" value="BCO26221.1"/>
    <property type="molecule type" value="Genomic_DNA"/>
</dbReference>
<dbReference type="PANTHER" id="PTHR30537">
    <property type="entry name" value="HTH-TYPE TRANSCRIPTIONAL REGULATOR"/>
    <property type="match status" value="1"/>
</dbReference>
<evidence type="ECO:0000256" key="4">
    <source>
        <dbReference type="ARBA" id="ARBA00023163"/>
    </source>
</evidence>
<keyword evidence="3" id="KW-0238">DNA-binding</keyword>
<sequence>MSFLDHMHIFTRVAELSSFTQAADSLGLPKASVSTAVQQLENRLGVRLLHRTTRKVVLTHDGQSFYERCKDALTDLDELQTMFQAQSANALKGRVRVDMSTVMARQAVLPRLPELLCQHTLLQLEISSTERRVDLIREGFDCVIRAGKVSEPGLITRPVGDLRMVNCASPHYLKRFGVPQSIQDLERHQLIHYAATLGAKPSGFEYTSGNEPMAIPMQGQVTVNNAEAYQAACLAGLGLIQVPVVGIREWITQGRLVEVLPDWPAPPMPLSLVYANRRNLSTRVRLVMDWLHGVVLDYLNETSAEQPAAS</sequence>
<dbReference type="RefSeq" id="WP_223909409.1">
    <property type="nucleotide sequence ID" value="NZ_AP024238.1"/>
</dbReference>
<gene>
    <name evidence="6" type="ORF">MIZ03_1101</name>
</gene>
<dbReference type="InterPro" id="IPR000847">
    <property type="entry name" value="LysR_HTH_N"/>
</dbReference>
<dbReference type="InterPro" id="IPR058163">
    <property type="entry name" value="LysR-type_TF_proteobact-type"/>
</dbReference>
<dbReference type="Gene3D" id="3.40.190.290">
    <property type="match status" value="1"/>
</dbReference>
<dbReference type="PANTHER" id="PTHR30537:SF72">
    <property type="entry name" value="LYSR FAMILY TRANSCRIPTIONAL REGULATOR"/>
    <property type="match status" value="1"/>
</dbReference>
<evidence type="ECO:0000259" key="5">
    <source>
        <dbReference type="PROSITE" id="PS50931"/>
    </source>
</evidence>
<protein>
    <submittedName>
        <fullName evidence="6">HTH-type transcriptional regulator DmlR</fullName>
    </submittedName>
</protein>
<evidence type="ECO:0000256" key="2">
    <source>
        <dbReference type="ARBA" id="ARBA00023015"/>
    </source>
</evidence>
<feature type="domain" description="HTH lysR-type" evidence="5">
    <location>
        <begin position="1"/>
        <end position="59"/>
    </location>
</feature>
<evidence type="ECO:0000313" key="7">
    <source>
        <dbReference type="Proteomes" id="UP000824366"/>
    </source>
</evidence>
<dbReference type="Pfam" id="PF00126">
    <property type="entry name" value="HTH_1"/>
    <property type="match status" value="1"/>
</dbReference>
<comment type="similarity">
    <text evidence="1">Belongs to the LysR transcriptional regulatory family.</text>
</comment>
<organism evidence="6 7">
    <name type="scientific">Rhodoferax lithotrophicus</name>
    <dbReference type="NCBI Taxonomy" id="2798804"/>
    <lineage>
        <taxon>Bacteria</taxon>
        <taxon>Pseudomonadati</taxon>
        <taxon>Pseudomonadota</taxon>
        <taxon>Betaproteobacteria</taxon>
        <taxon>Burkholderiales</taxon>
        <taxon>Comamonadaceae</taxon>
        <taxon>Rhodoferax</taxon>
    </lineage>
</organism>